<comment type="caution">
    <text evidence="7">The sequence shown here is derived from an EMBL/GenBank/DDBJ whole genome shotgun (WGS) entry which is preliminary data.</text>
</comment>
<feature type="transmembrane region" description="Helical" evidence="6">
    <location>
        <begin position="12"/>
        <end position="31"/>
    </location>
</feature>
<evidence type="ECO:0000256" key="2">
    <source>
        <dbReference type="ARBA" id="ARBA00006948"/>
    </source>
</evidence>
<accession>A0A814ZYA0</accession>
<keyword evidence="4 6" id="KW-1133">Transmembrane helix</keyword>
<name>A0A814ZYA0_9BILA</name>
<feature type="transmembrane region" description="Helical" evidence="6">
    <location>
        <begin position="60"/>
        <end position="80"/>
    </location>
</feature>
<evidence type="ECO:0000313" key="9">
    <source>
        <dbReference type="Proteomes" id="UP000663829"/>
    </source>
</evidence>
<protein>
    <recommendedName>
        <fullName evidence="10">Transmembrane protein 45B</fullName>
    </recommendedName>
</protein>
<keyword evidence="3 6" id="KW-0812">Transmembrane</keyword>
<dbReference type="Pfam" id="PF04819">
    <property type="entry name" value="DUF716"/>
    <property type="match status" value="1"/>
</dbReference>
<evidence type="ECO:0008006" key="10">
    <source>
        <dbReference type="Google" id="ProtNLM"/>
    </source>
</evidence>
<evidence type="ECO:0000256" key="1">
    <source>
        <dbReference type="ARBA" id="ARBA00004141"/>
    </source>
</evidence>
<dbReference type="InterPro" id="IPR042127">
    <property type="entry name" value="TMEM45"/>
</dbReference>
<dbReference type="GO" id="GO:0016020">
    <property type="term" value="C:membrane"/>
    <property type="evidence" value="ECO:0007669"/>
    <property type="project" value="UniProtKB-SubCell"/>
</dbReference>
<feature type="transmembrane region" description="Helical" evidence="6">
    <location>
        <begin position="101"/>
        <end position="121"/>
    </location>
</feature>
<feature type="transmembrane region" description="Helical" evidence="6">
    <location>
        <begin position="127"/>
        <end position="145"/>
    </location>
</feature>
<dbReference type="OrthoDB" id="551896at2759"/>
<sequence length="226" mass="25446">MGSFPGHALPGSIFIFLGLGWMYSAWLRYFICRHRQKPYYVSISFPFHCCSAGLKLPLESFIVLFGTTLGIMVELGTGLRKTVDQDGISSYSFGANNLQHFTMYFMFFLVGILELLQHYHFTLPSHIDVVVSLLAFSAEGLLFYFHVHARDPVDIQLHILLVLSIGAIVICSTFVLVEKITIVCILSMFVISSPICSFISNANIFFNAFLFIWSSMNSSTKINNII</sequence>
<evidence type="ECO:0000256" key="5">
    <source>
        <dbReference type="ARBA" id="ARBA00023136"/>
    </source>
</evidence>
<dbReference type="PANTHER" id="PTHR16007:SF15">
    <property type="entry name" value="TRANSMEMBRANE PROTEIN 45B"/>
    <property type="match status" value="1"/>
</dbReference>
<keyword evidence="9" id="KW-1185">Reference proteome</keyword>
<dbReference type="EMBL" id="CAJNOQ010010364">
    <property type="protein sequence ID" value="CAF1249790.1"/>
    <property type="molecule type" value="Genomic_DNA"/>
</dbReference>
<dbReference type="InterPro" id="IPR006904">
    <property type="entry name" value="DUF716"/>
</dbReference>
<keyword evidence="5 6" id="KW-0472">Membrane</keyword>
<evidence type="ECO:0000313" key="7">
    <source>
        <dbReference type="EMBL" id="CAF1249790.1"/>
    </source>
</evidence>
<evidence type="ECO:0000313" key="8">
    <source>
        <dbReference type="EMBL" id="CAF4018367.1"/>
    </source>
</evidence>
<comment type="similarity">
    <text evidence="2">Belongs to the TMEM45 family.</text>
</comment>
<evidence type="ECO:0000256" key="4">
    <source>
        <dbReference type="ARBA" id="ARBA00022989"/>
    </source>
</evidence>
<proteinExistence type="inferred from homology"/>
<gene>
    <name evidence="7" type="ORF">GPM918_LOCUS26075</name>
    <name evidence="8" type="ORF">SRO942_LOCUS26163</name>
</gene>
<reference evidence="7" key="1">
    <citation type="submission" date="2021-02" db="EMBL/GenBank/DDBJ databases">
        <authorList>
            <person name="Nowell W R."/>
        </authorList>
    </citation>
    <scope>NUCLEOTIDE SEQUENCE</scope>
</reference>
<comment type="subcellular location">
    <subcellularLocation>
        <location evidence="1">Membrane</location>
        <topology evidence="1">Multi-pass membrane protein</topology>
    </subcellularLocation>
</comment>
<dbReference type="Proteomes" id="UP000681722">
    <property type="component" value="Unassembled WGS sequence"/>
</dbReference>
<feature type="transmembrane region" description="Helical" evidence="6">
    <location>
        <begin position="157"/>
        <end position="177"/>
    </location>
</feature>
<feature type="transmembrane region" description="Helical" evidence="6">
    <location>
        <begin position="189"/>
        <end position="213"/>
    </location>
</feature>
<organism evidence="7 9">
    <name type="scientific">Didymodactylos carnosus</name>
    <dbReference type="NCBI Taxonomy" id="1234261"/>
    <lineage>
        <taxon>Eukaryota</taxon>
        <taxon>Metazoa</taxon>
        <taxon>Spiralia</taxon>
        <taxon>Gnathifera</taxon>
        <taxon>Rotifera</taxon>
        <taxon>Eurotatoria</taxon>
        <taxon>Bdelloidea</taxon>
        <taxon>Philodinida</taxon>
        <taxon>Philodinidae</taxon>
        <taxon>Didymodactylos</taxon>
    </lineage>
</organism>
<evidence type="ECO:0000256" key="6">
    <source>
        <dbReference type="SAM" id="Phobius"/>
    </source>
</evidence>
<evidence type="ECO:0000256" key="3">
    <source>
        <dbReference type="ARBA" id="ARBA00022692"/>
    </source>
</evidence>
<dbReference type="EMBL" id="CAJOBC010014070">
    <property type="protein sequence ID" value="CAF4018367.1"/>
    <property type="molecule type" value="Genomic_DNA"/>
</dbReference>
<dbReference type="AlphaFoldDB" id="A0A814ZYA0"/>
<dbReference type="PANTHER" id="PTHR16007">
    <property type="entry name" value="EPIDIDYMAL MEMBRANE PROTEIN E9-RELATED"/>
    <property type="match status" value="1"/>
</dbReference>
<dbReference type="Proteomes" id="UP000663829">
    <property type="component" value="Unassembled WGS sequence"/>
</dbReference>